<organism evidence="5 6">
    <name type="scientific">Paenibacillus azoreducens</name>
    <dbReference type="NCBI Taxonomy" id="116718"/>
    <lineage>
        <taxon>Bacteria</taxon>
        <taxon>Bacillati</taxon>
        <taxon>Bacillota</taxon>
        <taxon>Bacilli</taxon>
        <taxon>Bacillales</taxon>
        <taxon>Paenibacillaceae</taxon>
        <taxon>Paenibacillus</taxon>
    </lineage>
</organism>
<reference evidence="5 6" key="1">
    <citation type="submission" date="2021-03" db="EMBL/GenBank/DDBJ databases">
        <title>Antimicrobial resistance genes in bacteria isolated from Japanese honey, and their potential for conferring macrolide and lincosamide resistance in the American foulbrood pathogen Paenibacillus larvae.</title>
        <authorList>
            <person name="Okamoto M."/>
            <person name="Kumagai M."/>
            <person name="Kanamori H."/>
            <person name="Takamatsu D."/>
        </authorList>
    </citation>
    <scope>NUCLEOTIDE SEQUENCE [LARGE SCALE GENOMIC DNA]</scope>
    <source>
        <strain evidence="5 6">J34TS1</strain>
    </source>
</reference>
<dbReference type="SUPFAM" id="SSF49373">
    <property type="entry name" value="Invasin/intimin cell-adhesion fragments"/>
    <property type="match status" value="4"/>
</dbReference>
<dbReference type="InterPro" id="IPR025883">
    <property type="entry name" value="Cadherin-like_domain"/>
</dbReference>
<feature type="region of interest" description="Disordered" evidence="2">
    <location>
        <begin position="770"/>
        <end position="815"/>
    </location>
</feature>
<name>A0A919YEY1_9BACL</name>
<evidence type="ECO:0000256" key="1">
    <source>
        <dbReference type="ARBA" id="ARBA00010116"/>
    </source>
</evidence>
<feature type="domain" description="SLH" evidence="4">
    <location>
        <begin position="1095"/>
        <end position="1158"/>
    </location>
</feature>
<feature type="compositionally biased region" description="Low complexity" evidence="2">
    <location>
        <begin position="794"/>
        <end position="807"/>
    </location>
</feature>
<dbReference type="Pfam" id="PF09134">
    <property type="entry name" value="Invasin_D3"/>
    <property type="match status" value="3"/>
</dbReference>
<evidence type="ECO:0000313" key="5">
    <source>
        <dbReference type="EMBL" id="GIO48413.1"/>
    </source>
</evidence>
<dbReference type="Pfam" id="PF02369">
    <property type="entry name" value="Big_1"/>
    <property type="match status" value="1"/>
</dbReference>
<feature type="domain" description="SLH" evidence="4">
    <location>
        <begin position="1035"/>
        <end position="1094"/>
    </location>
</feature>
<sequence length="1230" mass="129555">MKVLKQGKRWTAALLIIALIVSGLPWERSVFADDTAVLDQEQTKSEGNGWVNRDYPKYQTFTPSVTGKLGRIELNIFDSFGATGALRVVLYKEGDLSKPLGSAELASFGSGWATIDFSGESPYLKRNTMYRMVVSTEFGQPSGFGWYMAGGDPYKGGSSAAPGYDFAFKTYMVPDYSLSPAESGIASADSSLAADGTSQTTITVKLKDAQGNDITSGAPEVAMTTTAGAISAVTNHHNGTYTATLTAPKTVGTATISASIDGQAMEHTASVRFVPGPPSLQISMIEMGAASLPADGTSQTPVAVKLKDAQGNDVTSAGAVVAITSTAGTVSAVTDNKNGTYTAILTAPTKVGTATVSASISGQAMEQTASVQFLSGPPSLQTSMVEAADSFLPADGTSQTAISVKLKDAQGNDVTSGGTDVVITATAGIVSAVTDNQNGTYTAILTAPTTVGAATISASIGGQAVEQTANVQFVSGEVSASHSTMTASDLVVQADGSSKASITVKLNDEFDHPLAGKRVLLQDDGGRSVIHEVNGVTDENGLAIFEVTNTAAENVTFLAKEETSGVTLDQTVSIKFTYEQPPGIELQADPVTSTFESVTVTVKAAAYGEFNSISAIKWAEGNHPVSYFETEGTEIENHFTVQQNGIFSIYVRDAAGNANVSLIEIANIVPRSSNANLAFWQLTGVGGLVNFKFDPEKTNYSVGAAYPVHGVKMILKAENTYAAVSVNGVEVNGGTLTDEYPLQLGSNKFEVEVKAQDGSIKTYTLTVVRSAESTEPGSNPNPNPNPGPGPSPNSGPSSGSYSGGAPNAELPSNTAPSGNPIAVWINEQKVSGIASRQPAANGTNFTEVLLDIKTIKKVLDARSAADSELSVSIANEPGKVAFRIPVETAKLLGEKAVIMLKTKEGQYRLPLAEVVKQEPDWTKDGEVQITIEPGQAKAVTGLQKAADQGDLQLVGEPVLFHMYVQNHGSKKEVPSFKHFVERVVYLPGENAKVSTAAVWDPKQGIRPVPTKFIKVDGRQAAFIHSFTNGAFVLIYKTPKLTDIQGHWAAADIEDMNSRMIVQGIDGSRFAPEAVMTRAELAALLARSMGLPEKEGGREFQDVTESSWYSGAIEAMKANGMMDGFKDGAIKPNQPVSRQEAIVMIVRAMQLMNGHPGTNAAGVMVDLERYTDHDQISNWASEAIRIAIDGGLVKGDGNALHPQKPVTRAETTALLYRMLLKAGFIDGDRAQ</sequence>
<keyword evidence="6" id="KW-1185">Reference proteome</keyword>
<dbReference type="AlphaFoldDB" id="A0A919YEY1"/>
<protein>
    <submittedName>
        <fullName evidence="5">Uncharacterized protein</fullName>
    </submittedName>
</protein>
<evidence type="ECO:0000313" key="6">
    <source>
        <dbReference type="Proteomes" id="UP000682811"/>
    </source>
</evidence>
<feature type="domain" description="Big-1" evidence="3">
    <location>
        <begin position="381"/>
        <end position="474"/>
    </location>
</feature>
<feature type="domain" description="Big-1" evidence="3">
    <location>
        <begin position="282"/>
        <end position="374"/>
    </location>
</feature>
<feature type="domain" description="SLH" evidence="4">
    <location>
        <begin position="1166"/>
        <end position="1228"/>
    </location>
</feature>
<dbReference type="InterPro" id="IPR008964">
    <property type="entry name" value="Invasin/intimin_cell_adhesion"/>
</dbReference>
<comment type="similarity">
    <text evidence="1">Belongs to the intimin/invasin family.</text>
</comment>
<dbReference type="InterPro" id="IPR003344">
    <property type="entry name" value="Big_1_dom"/>
</dbReference>
<dbReference type="PROSITE" id="PS51127">
    <property type="entry name" value="BIG1"/>
    <property type="match status" value="3"/>
</dbReference>
<evidence type="ECO:0000259" key="3">
    <source>
        <dbReference type="PROSITE" id="PS51127"/>
    </source>
</evidence>
<proteinExistence type="inferred from homology"/>
<dbReference type="SMART" id="SM00634">
    <property type="entry name" value="BID_1"/>
    <property type="match status" value="4"/>
</dbReference>
<feature type="domain" description="Big-1" evidence="3">
    <location>
        <begin position="182"/>
        <end position="274"/>
    </location>
</feature>
<comment type="caution">
    <text evidence="5">The sequence shown here is derived from an EMBL/GenBank/DDBJ whole genome shotgun (WGS) entry which is preliminary data.</text>
</comment>
<dbReference type="InterPro" id="IPR015217">
    <property type="entry name" value="Invasin_dom_3"/>
</dbReference>
<evidence type="ECO:0000256" key="2">
    <source>
        <dbReference type="SAM" id="MobiDB-lite"/>
    </source>
</evidence>
<dbReference type="Proteomes" id="UP000682811">
    <property type="component" value="Unassembled WGS sequence"/>
</dbReference>
<dbReference type="InterPro" id="IPR001119">
    <property type="entry name" value="SLH_dom"/>
</dbReference>
<feature type="compositionally biased region" description="Pro residues" evidence="2">
    <location>
        <begin position="779"/>
        <end position="793"/>
    </location>
</feature>
<dbReference type="PANTHER" id="PTHR43308:SF5">
    <property type="entry name" value="S-LAYER PROTEIN _ PEPTIDOGLYCAN ENDO-BETA-N-ACETYLGLUCOSAMINIDASE"/>
    <property type="match status" value="1"/>
</dbReference>
<evidence type="ECO:0000259" key="4">
    <source>
        <dbReference type="PROSITE" id="PS51272"/>
    </source>
</evidence>
<dbReference type="PROSITE" id="PS51272">
    <property type="entry name" value="SLH"/>
    <property type="match status" value="3"/>
</dbReference>
<dbReference type="Gene3D" id="2.60.40.10">
    <property type="entry name" value="Immunoglobulins"/>
    <property type="match status" value="4"/>
</dbReference>
<dbReference type="Pfam" id="PF00395">
    <property type="entry name" value="SLH"/>
    <property type="match status" value="3"/>
</dbReference>
<dbReference type="Pfam" id="PF12733">
    <property type="entry name" value="Cadherin-like"/>
    <property type="match status" value="1"/>
</dbReference>
<dbReference type="RefSeq" id="WP_212979072.1">
    <property type="nucleotide sequence ID" value="NZ_AP025343.1"/>
</dbReference>
<gene>
    <name evidence="5" type="ORF">J34TS1_31780</name>
</gene>
<dbReference type="EMBL" id="BORT01000013">
    <property type="protein sequence ID" value="GIO48413.1"/>
    <property type="molecule type" value="Genomic_DNA"/>
</dbReference>
<dbReference type="PANTHER" id="PTHR43308">
    <property type="entry name" value="OUTER MEMBRANE PROTEIN ALPHA-RELATED"/>
    <property type="match status" value="1"/>
</dbReference>
<dbReference type="InterPro" id="IPR051465">
    <property type="entry name" value="Cell_Envelope_Struct_Comp"/>
</dbReference>
<accession>A0A919YEY1</accession>
<dbReference type="InterPro" id="IPR013783">
    <property type="entry name" value="Ig-like_fold"/>
</dbReference>